<evidence type="ECO:0000313" key="2">
    <source>
        <dbReference type="EMBL" id="KAG6437228.1"/>
    </source>
</evidence>
<gene>
    <name evidence="2" type="ORF">SASPL_102140</name>
</gene>
<evidence type="ECO:0000313" key="3">
    <source>
        <dbReference type="Proteomes" id="UP000298416"/>
    </source>
</evidence>
<keyword evidence="3" id="KW-1185">Reference proteome</keyword>
<dbReference type="AlphaFoldDB" id="A0A8X8YQL7"/>
<protein>
    <submittedName>
        <fullName evidence="2">Uncharacterized protein</fullName>
    </submittedName>
</protein>
<accession>A0A8X8YQL7</accession>
<feature type="region of interest" description="Disordered" evidence="1">
    <location>
        <begin position="456"/>
        <end position="486"/>
    </location>
</feature>
<feature type="compositionally biased region" description="Basic residues" evidence="1">
    <location>
        <begin position="476"/>
        <end position="486"/>
    </location>
</feature>
<reference evidence="2" key="2">
    <citation type="submission" date="2020-08" db="EMBL/GenBank/DDBJ databases">
        <title>Plant Genome Project.</title>
        <authorList>
            <person name="Zhang R.-G."/>
        </authorList>
    </citation>
    <scope>NUCLEOTIDE SEQUENCE</scope>
    <source>
        <strain evidence="2">Huo1</strain>
        <tissue evidence="2">Leaf</tissue>
    </source>
</reference>
<evidence type="ECO:0000256" key="1">
    <source>
        <dbReference type="SAM" id="MobiDB-lite"/>
    </source>
</evidence>
<reference evidence="2" key="1">
    <citation type="submission" date="2018-01" db="EMBL/GenBank/DDBJ databases">
        <authorList>
            <person name="Mao J.F."/>
        </authorList>
    </citation>
    <scope>NUCLEOTIDE SEQUENCE</scope>
    <source>
        <strain evidence="2">Huo1</strain>
        <tissue evidence="2">Leaf</tissue>
    </source>
</reference>
<dbReference type="Proteomes" id="UP000298416">
    <property type="component" value="Unassembled WGS sequence"/>
</dbReference>
<sequence>MHQRGEGEEGLGKLAGEEIVLQVEIAEGGEEVGREGAGEGVVAEAESLQIGHVGEGYGGELAGEAHSREVELDDGGVVGGAVDVGSGAGVGLERFQRRTRPPMARGEGEEGLEKLAGEEIVLQVEIAEEGKEVGREGAGEGVVAEAESLQIGHVGEGYGGELAGEAHSREVELDDGGVVGGAVDVGPGAGVGLERFQRRTRPPTARGEGEEGLGKLAGEEIVLQVEIAEEGEEVGREGAGEGVVAEAESLQIGHVGEGYGGELAGEAHSREVELDDGGVVGGAVDVGSGAGVGLERFQRRTRPPTARGEGEEGLGKLAGEEIVLQVEIAEEGEEVGREGAGEGVVAEAESLQIGHVGEGYGGELAGEAHSREVELDDGGVVGGAVDVGSGAGVGLERFQRRTRPPTARGEGEEGLGKLAGEEIVLQVEIAEEGEEVGREGAGEGVVAEAESLQIGHVGEGYGGGARRRGPFQGSGARRRRSCRGSS</sequence>
<organism evidence="2">
    <name type="scientific">Salvia splendens</name>
    <name type="common">Scarlet sage</name>
    <dbReference type="NCBI Taxonomy" id="180675"/>
    <lineage>
        <taxon>Eukaryota</taxon>
        <taxon>Viridiplantae</taxon>
        <taxon>Streptophyta</taxon>
        <taxon>Embryophyta</taxon>
        <taxon>Tracheophyta</taxon>
        <taxon>Spermatophyta</taxon>
        <taxon>Magnoliopsida</taxon>
        <taxon>eudicotyledons</taxon>
        <taxon>Gunneridae</taxon>
        <taxon>Pentapetalae</taxon>
        <taxon>asterids</taxon>
        <taxon>lamiids</taxon>
        <taxon>Lamiales</taxon>
        <taxon>Lamiaceae</taxon>
        <taxon>Nepetoideae</taxon>
        <taxon>Mentheae</taxon>
        <taxon>Salviinae</taxon>
        <taxon>Salvia</taxon>
        <taxon>Salvia subgen. Calosphace</taxon>
        <taxon>core Calosphace</taxon>
    </lineage>
</organism>
<dbReference type="EMBL" id="PNBA02000001">
    <property type="protein sequence ID" value="KAG6437228.1"/>
    <property type="molecule type" value="Genomic_DNA"/>
</dbReference>
<proteinExistence type="predicted"/>
<name>A0A8X8YQL7_SALSN</name>
<comment type="caution">
    <text evidence="2">The sequence shown here is derived from an EMBL/GenBank/DDBJ whole genome shotgun (WGS) entry which is preliminary data.</text>
</comment>